<dbReference type="GO" id="GO:0005886">
    <property type="term" value="C:plasma membrane"/>
    <property type="evidence" value="ECO:0007669"/>
    <property type="project" value="UniProtKB-SubCell"/>
</dbReference>
<dbReference type="PANTHER" id="PTHR33445:SF1">
    <property type="entry name" value="ATP SYNTHASE SUBUNIT B"/>
    <property type="match status" value="1"/>
</dbReference>
<evidence type="ECO:0000313" key="19">
    <source>
        <dbReference type="Proteomes" id="UP000008952"/>
    </source>
</evidence>
<protein>
    <recommendedName>
        <fullName evidence="15">ATP synthase subunit b</fullName>
    </recommendedName>
    <alternativeName>
        <fullName evidence="15">ATP synthase F(0) sector subunit b</fullName>
    </alternativeName>
    <alternativeName>
        <fullName evidence="15">ATPase subunit I</fullName>
    </alternativeName>
    <alternativeName>
        <fullName evidence="15">F-type ATPase subunit b</fullName>
        <shortName evidence="15">F-ATPase subunit b</shortName>
    </alternativeName>
</protein>
<dbReference type="InterPro" id="IPR050059">
    <property type="entry name" value="ATP_synthase_B_chain"/>
</dbReference>
<dbReference type="Proteomes" id="UP000008952">
    <property type="component" value="Unassembled WGS sequence"/>
</dbReference>
<dbReference type="Pfam" id="PF00430">
    <property type="entry name" value="ATP-synt_B"/>
    <property type="match status" value="1"/>
</dbReference>
<evidence type="ECO:0000256" key="7">
    <source>
        <dbReference type="ARBA" id="ARBA00022781"/>
    </source>
</evidence>
<comment type="similarity">
    <text evidence="2 15 16">Belongs to the ATPase B chain family.</text>
</comment>
<sequence length="188" mass="21412">MFISNAYAQNEMSTIDRIEDAVHHAERVFPPFDFSHFSSHLFWLAISFGLFYFFIARIIVPRIGGVIEIRRDRIASDLDQAARMNQERASAVEAYERELADARSRAHMIAQTAHDNAQKQAADERHAAEMALDKKLKDAEKRIFKIKDHAMQDVGKIAEETSRAIVHEFLGKNISESVATATVKLLRN</sequence>
<keyword evidence="7 15" id="KW-0375">Hydrogen ion transport</keyword>
<feature type="coiled-coil region" evidence="17">
    <location>
        <begin position="85"/>
        <end position="112"/>
    </location>
</feature>
<evidence type="ECO:0000256" key="2">
    <source>
        <dbReference type="ARBA" id="ARBA00005513"/>
    </source>
</evidence>
<comment type="subcellular location">
    <subcellularLocation>
        <location evidence="1">Cell inner membrane</location>
        <topology evidence="1">Single-pass membrane protein</topology>
    </subcellularLocation>
    <subcellularLocation>
        <location evidence="15">Cell membrane</location>
        <topology evidence="15">Single-pass membrane protein</topology>
    </subcellularLocation>
</comment>
<evidence type="ECO:0000256" key="12">
    <source>
        <dbReference type="ARBA" id="ARBA00025198"/>
    </source>
</evidence>
<evidence type="ECO:0000256" key="3">
    <source>
        <dbReference type="ARBA" id="ARBA00022448"/>
    </source>
</evidence>
<organism evidence="18 19">
    <name type="scientific">Bartonella tamiae Th239</name>
    <dbReference type="NCBI Taxonomy" id="1094558"/>
    <lineage>
        <taxon>Bacteria</taxon>
        <taxon>Pseudomonadati</taxon>
        <taxon>Pseudomonadota</taxon>
        <taxon>Alphaproteobacteria</taxon>
        <taxon>Hyphomicrobiales</taxon>
        <taxon>Bartonellaceae</taxon>
        <taxon>Bartonella</taxon>
    </lineage>
</organism>
<keyword evidence="5 15" id="KW-0138">CF(0)</keyword>
<evidence type="ECO:0000256" key="1">
    <source>
        <dbReference type="ARBA" id="ARBA00004377"/>
    </source>
</evidence>
<evidence type="ECO:0000256" key="17">
    <source>
        <dbReference type="SAM" id="Coils"/>
    </source>
</evidence>
<dbReference type="eggNOG" id="COG0711">
    <property type="taxonomic scope" value="Bacteria"/>
</dbReference>
<keyword evidence="19" id="KW-1185">Reference proteome</keyword>
<evidence type="ECO:0000256" key="5">
    <source>
        <dbReference type="ARBA" id="ARBA00022547"/>
    </source>
</evidence>
<accession>J0ZPI9</accession>
<keyword evidence="8 15" id="KW-1133">Transmembrane helix</keyword>
<dbReference type="GO" id="GO:0046933">
    <property type="term" value="F:proton-transporting ATP synthase activity, rotational mechanism"/>
    <property type="evidence" value="ECO:0007669"/>
    <property type="project" value="UniProtKB-UniRule"/>
</dbReference>
<keyword evidence="4 15" id="KW-1003">Cell membrane</keyword>
<evidence type="ECO:0000256" key="13">
    <source>
        <dbReference type="ARBA" id="ARBA00025614"/>
    </source>
</evidence>
<comment type="subunit">
    <text evidence="14 15">F-type ATPases have 2 components, F(1) - the catalytic core - and F(0) - the membrane proton channel. F(1) has five subunits: alpha(3), beta(3), gamma(1), delta(1), epsilon(1). F(0) has three main subunits: a(1), b(2) and c(10-14). The alpha and beta chains form an alternating ring which encloses part of the gamma chain. F(1) is attached to F(0) by a central stalk formed by the gamma and epsilon chains, while a peripheral stalk is formed by the delta and b chains.</text>
</comment>
<keyword evidence="11 15" id="KW-0066">ATP synthesis</keyword>
<dbReference type="PANTHER" id="PTHR33445">
    <property type="entry name" value="ATP SYNTHASE SUBUNIT B', CHLOROPLASTIC"/>
    <property type="match status" value="1"/>
</dbReference>
<evidence type="ECO:0000256" key="8">
    <source>
        <dbReference type="ARBA" id="ARBA00022989"/>
    </source>
</evidence>
<dbReference type="GO" id="GO:0045259">
    <property type="term" value="C:proton-transporting ATP synthase complex"/>
    <property type="evidence" value="ECO:0007669"/>
    <property type="project" value="UniProtKB-KW"/>
</dbReference>
<dbReference type="RefSeq" id="WP_008038865.1">
    <property type="nucleotide sequence ID" value="NZ_JH725147.1"/>
</dbReference>
<comment type="caution">
    <text evidence="18">The sequence shown here is derived from an EMBL/GenBank/DDBJ whole genome shotgun (WGS) entry which is preliminary data.</text>
</comment>
<reference evidence="18 19" key="1">
    <citation type="submission" date="2012-03" db="EMBL/GenBank/DDBJ databases">
        <title>The Genome Sequence of Bartonella tamiae Th239.</title>
        <authorList>
            <consortium name="The Broad Institute Genome Sequencing Platform"/>
            <consortium name="The Broad Institute Genome Sequencing Center for Infectious Disease"/>
            <person name="Feldgarden M."/>
            <person name="Kirby J."/>
            <person name="Kosoy M."/>
            <person name="Birtles R."/>
            <person name="Probert W.S."/>
            <person name="Chiaraviglio L."/>
            <person name="Young S.K."/>
            <person name="Zeng Q."/>
            <person name="Gargeya S."/>
            <person name="Fitzgerald M."/>
            <person name="Haas B."/>
            <person name="Abouelleil A."/>
            <person name="Alvarado L."/>
            <person name="Arachchi H.M."/>
            <person name="Berlin A."/>
            <person name="Chapman S.B."/>
            <person name="Gearin G."/>
            <person name="Goldberg J."/>
            <person name="Griggs A."/>
            <person name="Gujja S."/>
            <person name="Hansen M."/>
            <person name="Heiman D."/>
            <person name="Howarth C."/>
            <person name="Larimer J."/>
            <person name="Lui A."/>
            <person name="MacDonald P.J.P."/>
            <person name="McCowen C."/>
            <person name="Montmayeur A."/>
            <person name="Murphy C."/>
            <person name="Neiman D."/>
            <person name="Pearson M."/>
            <person name="Priest M."/>
            <person name="Roberts A."/>
            <person name="Saif S."/>
            <person name="Shea T."/>
            <person name="Sisk P."/>
            <person name="Stolte C."/>
            <person name="Sykes S."/>
            <person name="Wortman J."/>
            <person name="Nusbaum C."/>
            <person name="Birren B."/>
        </authorList>
    </citation>
    <scope>NUCLEOTIDE SEQUENCE [LARGE SCALE GENOMIC DNA]</scope>
    <source>
        <strain evidence="18 19">Th239</strain>
    </source>
</reference>
<dbReference type="EMBL" id="AIMB01000007">
    <property type="protein sequence ID" value="EJF90493.1"/>
    <property type="molecule type" value="Genomic_DNA"/>
</dbReference>
<dbReference type="NCBIfam" id="NF006612">
    <property type="entry name" value="PRK09174.1"/>
    <property type="match status" value="1"/>
</dbReference>
<keyword evidence="17" id="KW-0175">Coiled coil</keyword>
<dbReference type="HAMAP" id="MF_01398">
    <property type="entry name" value="ATP_synth_b_bprime"/>
    <property type="match status" value="1"/>
</dbReference>
<keyword evidence="3 15" id="KW-0813">Transport</keyword>
<dbReference type="PATRIC" id="fig|1094558.3.peg.980"/>
<evidence type="ECO:0000256" key="6">
    <source>
        <dbReference type="ARBA" id="ARBA00022692"/>
    </source>
</evidence>
<dbReference type="GO" id="GO:0046961">
    <property type="term" value="F:proton-transporting ATPase activity, rotational mechanism"/>
    <property type="evidence" value="ECO:0007669"/>
    <property type="project" value="TreeGrafter"/>
</dbReference>
<keyword evidence="6 15" id="KW-0812">Transmembrane</keyword>
<proteinExistence type="inferred from homology"/>
<dbReference type="CDD" id="cd06503">
    <property type="entry name" value="ATP-synt_Fo_b"/>
    <property type="match status" value="1"/>
</dbReference>
<evidence type="ECO:0000256" key="16">
    <source>
        <dbReference type="RuleBase" id="RU003848"/>
    </source>
</evidence>
<keyword evidence="9 15" id="KW-0406">Ion transport</keyword>
<evidence type="ECO:0000256" key="15">
    <source>
        <dbReference type="HAMAP-Rule" id="MF_01398"/>
    </source>
</evidence>
<dbReference type="OrthoDB" id="9805716at2"/>
<dbReference type="InterPro" id="IPR002146">
    <property type="entry name" value="ATP_synth_b/b'su_bac/chlpt"/>
</dbReference>
<evidence type="ECO:0000256" key="10">
    <source>
        <dbReference type="ARBA" id="ARBA00023136"/>
    </source>
</evidence>
<evidence type="ECO:0000256" key="9">
    <source>
        <dbReference type="ARBA" id="ARBA00023065"/>
    </source>
</evidence>
<evidence type="ECO:0000256" key="11">
    <source>
        <dbReference type="ARBA" id="ARBA00023310"/>
    </source>
</evidence>
<dbReference type="HOGENOM" id="CLU_079215_1_2_5"/>
<evidence type="ECO:0000256" key="4">
    <source>
        <dbReference type="ARBA" id="ARBA00022475"/>
    </source>
</evidence>
<evidence type="ECO:0000313" key="18">
    <source>
        <dbReference type="EMBL" id="EJF90493.1"/>
    </source>
</evidence>
<dbReference type="AlphaFoldDB" id="J0ZPI9"/>
<comment type="function">
    <text evidence="12 15">F(1)F(0) ATP synthase produces ATP from ADP in the presence of a proton or sodium gradient. F-type ATPases consist of two structural domains, F(1) containing the extramembraneous catalytic core and F(0) containing the membrane proton channel, linked together by a central stalk and a peripheral stalk. During catalysis, ATP synthesis in the catalytic domain of F(1) is coupled via a rotary mechanism of the central stalk subunits to proton translocation.</text>
</comment>
<comment type="function">
    <text evidence="13">Component of the F(0) channel, it forms part of the peripheral stalk, linking F(1) to F(0). The b'-subunit is a diverged and duplicated form of b found in plants and photosynthetic bacteria.</text>
</comment>
<evidence type="ECO:0000256" key="14">
    <source>
        <dbReference type="ARBA" id="ARBA00025830"/>
    </source>
</evidence>
<keyword evidence="10 15" id="KW-0472">Membrane</keyword>
<dbReference type="STRING" id="1094558.ME5_00894"/>
<feature type="transmembrane region" description="Helical" evidence="15">
    <location>
        <begin position="41"/>
        <end position="60"/>
    </location>
</feature>
<gene>
    <name evidence="15" type="primary">atpF</name>
    <name evidence="18" type="ORF">ME5_00894</name>
</gene>
<name>J0ZPI9_9HYPH</name>